<dbReference type="Pfam" id="PF03992">
    <property type="entry name" value="ABM"/>
    <property type="match status" value="2"/>
</dbReference>
<comment type="caution">
    <text evidence="3">The sequence shown here is derived from an EMBL/GenBank/DDBJ whole genome shotgun (WGS) entry which is preliminary data.</text>
</comment>
<dbReference type="PANTHER" id="PTHR33336:SF3">
    <property type="entry name" value="ABM DOMAIN-CONTAINING PROTEIN"/>
    <property type="match status" value="1"/>
</dbReference>
<feature type="domain" description="ABM" evidence="2">
    <location>
        <begin position="26"/>
        <end position="112"/>
    </location>
</feature>
<keyword evidence="4" id="KW-1185">Reference proteome</keyword>
<dbReference type="Proteomes" id="UP001606305">
    <property type="component" value="Unassembled WGS sequence"/>
</dbReference>
<dbReference type="EMBL" id="JBIGIA010000032">
    <property type="protein sequence ID" value="MFG6459796.1"/>
    <property type="molecule type" value="Genomic_DNA"/>
</dbReference>
<dbReference type="InterPro" id="IPR011008">
    <property type="entry name" value="Dimeric_a/b-barrel"/>
</dbReference>
<feature type="signal peptide" evidence="1">
    <location>
        <begin position="1"/>
        <end position="23"/>
    </location>
</feature>
<keyword evidence="3" id="KW-0503">Monooxygenase</keyword>
<dbReference type="PANTHER" id="PTHR33336">
    <property type="entry name" value="QUINOL MONOOXYGENASE YGIN-RELATED"/>
    <property type="match status" value="1"/>
</dbReference>
<evidence type="ECO:0000313" key="3">
    <source>
        <dbReference type="EMBL" id="MFG6459796.1"/>
    </source>
</evidence>
<keyword evidence="1" id="KW-0732">Signal</keyword>
<feature type="chain" id="PRO_5045420196" evidence="1">
    <location>
        <begin position="24"/>
        <end position="227"/>
    </location>
</feature>
<dbReference type="EC" id="1.-.-.-" evidence="3"/>
<reference evidence="3 4" key="1">
    <citation type="submission" date="2024-09" db="EMBL/GenBank/DDBJ databases">
        <title>Novel species of the genus Pelomonas and Roseateles isolated from streams.</title>
        <authorList>
            <person name="Lu H."/>
        </authorList>
    </citation>
    <scope>NUCLEOTIDE SEQUENCE [LARGE SCALE GENOMIC DNA]</scope>
    <source>
        <strain evidence="3 4">BYS96W</strain>
    </source>
</reference>
<accession>A0ABW7GD23</accession>
<organism evidence="3 4">
    <name type="scientific">Pelomonas nitida</name>
    <dbReference type="NCBI Taxonomy" id="3299027"/>
    <lineage>
        <taxon>Bacteria</taxon>
        <taxon>Pseudomonadati</taxon>
        <taxon>Pseudomonadota</taxon>
        <taxon>Betaproteobacteria</taxon>
        <taxon>Burkholderiales</taxon>
        <taxon>Sphaerotilaceae</taxon>
        <taxon>Roseateles</taxon>
    </lineage>
</organism>
<name>A0ABW7GD23_9BURK</name>
<gene>
    <name evidence="3" type="ORF">ACG00X_23470</name>
</gene>
<dbReference type="InterPro" id="IPR050744">
    <property type="entry name" value="AI-2_Isomerase_LsrG"/>
</dbReference>
<dbReference type="InterPro" id="IPR007138">
    <property type="entry name" value="ABM_dom"/>
</dbReference>
<dbReference type="SUPFAM" id="SSF54909">
    <property type="entry name" value="Dimeric alpha+beta barrel"/>
    <property type="match status" value="2"/>
</dbReference>
<evidence type="ECO:0000256" key="1">
    <source>
        <dbReference type="SAM" id="SignalP"/>
    </source>
</evidence>
<dbReference type="Gene3D" id="3.30.70.100">
    <property type="match status" value="2"/>
</dbReference>
<protein>
    <submittedName>
        <fullName evidence="3">Quinol monooxygenase</fullName>
        <ecNumber evidence="3">1.-.-.-</ecNumber>
    </submittedName>
</protein>
<keyword evidence="3" id="KW-0560">Oxidoreductase</keyword>
<feature type="domain" description="ABM" evidence="2">
    <location>
        <begin position="131"/>
        <end position="221"/>
    </location>
</feature>
<proteinExistence type="predicted"/>
<dbReference type="RefSeq" id="WP_394492176.1">
    <property type="nucleotide sequence ID" value="NZ_JBIGIA010000032.1"/>
</dbReference>
<dbReference type="PROSITE" id="PS51725">
    <property type="entry name" value="ABM"/>
    <property type="match status" value="2"/>
</dbReference>
<evidence type="ECO:0000259" key="2">
    <source>
        <dbReference type="PROSITE" id="PS51725"/>
    </source>
</evidence>
<sequence>MTSVLRKALAALVLTVGASMAHADSVNVCALMRPLPGKSEELRQTLLALVEPTSKEAGHLFYQVYGTKDGGLFLLEAWRSQEDLDRHIQQPAVQEFIRKIPSLVDGSNEAHFGRMVSPKGQPSKHDASAPGVVNICSIKKPRSGKEAELRQALLSLVEPTRREEGLIYYNVFEEADGSIFLTEAWRNREALEEHFRTPYVRAFRDKVDSLAERNEVHFGELLKPRDK</sequence>
<evidence type="ECO:0000313" key="4">
    <source>
        <dbReference type="Proteomes" id="UP001606305"/>
    </source>
</evidence>
<dbReference type="GO" id="GO:0004497">
    <property type="term" value="F:monooxygenase activity"/>
    <property type="evidence" value="ECO:0007669"/>
    <property type="project" value="UniProtKB-KW"/>
</dbReference>